<evidence type="ECO:0000256" key="8">
    <source>
        <dbReference type="PROSITE-ProRule" id="PRU10052"/>
    </source>
</evidence>
<dbReference type="InterPro" id="IPR006626">
    <property type="entry name" value="PbH1"/>
</dbReference>
<reference evidence="11 12" key="4">
    <citation type="journal article" date="2011" name="BMC Genomics">
        <title>RNA-Seq improves annotation of protein-coding genes in the cucumber genome.</title>
        <authorList>
            <person name="Li Z."/>
            <person name="Zhang Z."/>
            <person name="Yan P."/>
            <person name="Huang S."/>
            <person name="Fei Z."/>
            <person name="Lin K."/>
        </authorList>
    </citation>
    <scope>NUCLEOTIDE SEQUENCE [LARGE SCALE GENOMIC DNA]</scope>
    <source>
        <strain evidence="12">cv. 9930</strain>
    </source>
</reference>
<evidence type="ECO:0000256" key="3">
    <source>
        <dbReference type="ARBA" id="ARBA00022512"/>
    </source>
</evidence>
<keyword evidence="3" id="KW-0134">Cell wall</keyword>
<dbReference type="Pfam" id="PF00295">
    <property type="entry name" value="Glyco_hydro_28"/>
    <property type="match status" value="1"/>
</dbReference>
<dbReference type="EMBL" id="CM002922">
    <property type="protein sequence ID" value="KGN66537.1"/>
    <property type="molecule type" value="Genomic_DNA"/>
</dbReference>
<dbReference type="InterPro" id="IPR012334">
    <property type="entry name" value="Pectin_lyas_fold"/>
</dbReference>
<evidence type="ECO:0000256" key="6">
    <source>
        <dbReference type="ARBA" id="ARBA00023295"/>
    </source>
</evidence>
<dbReference type="STRING" id="3659.A0A0A0M095"/>
<dbReference type="InterPro" id="IPR011050">
    <property type="entry name" value="Pectin_lyase_fold/virulence"/>
</dbReference>
<dbReference type="FunFam" id="2.160.20.10:FF:000016">
    <property type="entry name" value="Polygalacturonase 7"/>
    <property type="match status" value="1"/>
</dbReference>
<reference evidence="11 12" key="1">
    <citation type="journal article" date="2009" name="Nat. Genet.">
        <title>The genome of the cucumber, Cucumis sativus L.</title>
        <authorList>
            <person name="Huang S."/>
            <person name="Li R."/>
            <person name="Zhang Z."/>
            <person name="Li L."/>
            <person name="Gu X."/>
            <person name="Fan W."/>
            <person name="Lucas W.J."/>
            <person name="Wang X."/>
            <person name="Xie B."/>
            <person name="Ni P."/>
            <person name="Ren Y."/>
            <person name="Zhu H."/>
            <person name="Li J."/>
            <person name="Lin K."/>
            <person name="Jin W."/>
            <person name="Fei Z."/>
            <person name="Li G."/>
            <person name="Staub J."/>
            <person name="Kilian A."/>
            <person name="van der Vossen E.A."/>
            <person name="Wu Y."/>
            <person name="Guo J."/>
            <person name="He J."/>
            <person name="Jia Z."/>
            <person name="Ren Y."/>
            <person name="Tian G."/>
            <person name="Lu Y."/>
            <person name="Ruan J."/>
            <person name="Qian W."/>
            <person name="Wang M."/>
            <person name="Huang Q."/>
            <person name="Li B."/>
            <person name="Xuan Z."/>
            <person name="Cao J."/>
            <person name="Asan"/>
            <person name="Wu Z."/>
            <person name="Zhang J."/>
            <person name="Cai Q."/>
            <person name="Bai Y."/>
            <person name="Zhao B."/>
            <person name="Han Y."/>
            <person name="Li Y."/>
            <person name="Li X."/>
            <person name="Wang S."/>
            <person name="Shi Q."/>
            <person name="Liu S."/>
            <person name="Cho W.K."/>
            <person name="Kim J.Y."/>
            <person name="Xu Y."/>
            <person name="Heller-Uszynska K."/>
            <person name="Miao H."/>
            <person name="Cheng Z."/>
            <person name="Zhang S."/>
            <person name="Wu J."/>
            <person name="Yang Y."/>
            <person name="Kang H."/>
            <person name="Li M."/>
            <person name="Liang H."/>
            <person name="Ren X."/>
            <person name="Shi Z."/>
            <person name="Wen M."/>
            <person name="Jian M."/>
            <person name="Yang H."/>
            <person name="Zhang G."/>
            <person name="Yang Z."/>
            <person name="Chen R."/>
            <person name="Liu S."/>
            <person name="Li J."/>
            <person name="Ma L."/>
            <person name="Liu H."/>
            <person name="Zhou Y."/>
            <person name="Zhao J."/>
            <person name="Fang X."/>
            <person name="Li G."/>
            <person name="Fang L."/>
            <person name="Li Y."/>
            <person name="Liu D."/>
            <person name="Zheng H."/>
            <person name="Zhang Y."/>
            <person name="Qin N."/>
            <person name="Li Z."/>
            <person name="Yang G."/>
            <person name="Yang S."/>
            <person name="Bolund L."/>
            <person name="Kristiansen K."/>
            <person name="Zheng H."/>
            <person name="Li S."/>
            <person name="Zhang X."/>
            <person name="Yang H."/>
            <person name="Wang J."/>
            <person name="Sun R."/>
            <person name="Zhang B."/>
            <person name="Jiang S."/>
            <person name="Wang J."/>
            <person name="Du Y."/>
            <person name="Li S."/>
        </authorList>
    </citation>
    <scope>NUCLEOTIDE SEQUENCE [LARGE SCALE GENOMIC DNA]</scope>
    <source>
        <strain evidence="12">cv. 9930</strain>
    </source>
</reference>
<feature type="chain" id="PRO_5001966451" description="Polygalacturonase" evidence="10">
    <location>
        <begin position="20"/>
        <end position="386"/>
    </location>
</feature>
<dbReference type="Gene3D" id="2.160.20.10">
    <property type="entry name" value="Single-stranded right-handed beta-helix, Pectin lyase-like"/>
    <property type="match status" value="1"/>
</dbReference>
<evidence type="ECO:0000313" key="11">
    <source>
        <dbReference type="EMBL" id="KGN66537.1"/>
    </source>
</evidence>
<keyword evidence="6 9" id="KW-0326">Glycosidase</keyword>
<dbReference type="InterPro" id="IPR000743">
    <property type="entry name" value="Glyco_hydro_28"/>
</dbReference>
<dbReference type="SUPFAM" id="SSF51126">
    <property type="entry name" value="Pectin lyase-like"/>
    <property type="match status" value="1"/>
</dbReference>
<gene>
    <name evidence="11" type="ORF">Csa_1G627460</name>
</gene>
<feature type="active site" evidence="8">
    <location>
        <position position="235"/>
    </location>
</feature>
<keyword evidence="10" id="KW-0732">Signal</keyword>
<dbReference type="GO" id="GO:0005975">
    <property type="term" value="P:carbohydrate metabolic process"/>
    <property type="evidence" value="ECO:0007669"/>
    <property type="project" value="InterPro"/>
</dbReference>
<dbReference type="KEGG" id="csv:101219551"/>
<keyword evidence="7" id="KW-0961">Cell wall biogenesis/degradation</keyword>
<dbReference type="Proteomes" id="UP000029981">
    <property type="component" value="Chromosome 1"/>
</dbReference>
<evidence type="ECO:0008006" key="13">
    <source>
        <dbReference type="Google" id="ProtNLM"/>
    </source>
</evidence>
<proteinExistence type="inferred from homology"/>
<feature type="signal peptide" evidence="10">
    <location>
        <begin position="1"/>
        <end position="19"/>
    </location>
</feature>
<evidence type="ECO:0000313" key="12">
    <source>
        <dbReference type="Proteomes" id="UP000029981"/>
    </source>
</evidence>
<reference evidence="11 12" key="2">
    <citation type="journal article" date="2009" name="PLoS ONE">
        <title>An integrated genetic and cytogenetic map of the cucumber genome.</title>
        <authorList>
            <person name="Ren Y."/>
            <person name="Zhang Z."/>
            <person name="Liu J."/>
            <person name="Staub J.E."/>
            <person name="Han Y."/>
            <person name="Cheng Z."/>
            <person name="Li X."/>
            <person name="Lu J."/>
            <person name="Miao H."/>
            <person name="Kang H."/>
            <person name="Xie B."/>
            <person name="Gu X."/>
            <person name="Wang X."/>
            <person name="Du Y."/>
            <person name="Jin W."/>
            <person name="Huang S."/>
        </authorList>
    </citation>
    <scope>NUCLEOTIDE SEQUENCE [LARGE SCALE GENOMIC DNA]</scope>
    <source>
        <strain evidence="12">cv. 9930</strain>
    </source>
</reference>
<dbReference type="PANTHER" id="PTHR31375">
    <property type="match status" value="1"/>
</dbReference>
<evidence type="ECO:0000256" key="1">
    <source>
        <dbReference type="ARBA" id="ARBA00004191"/>
    </source>
</evidence>
<reference evidence="11 12" key="3">
    <citation type="journal article" date="2010" name="BMC Genomics">
        <title>Transcriptome sequencing and comparative analysis of cucumber flowers with different sex types.</title>
        <authorList>
            <person name="Guo S."/>
            <person name="Zheng Y."/>
            <person name="Joung J.G."/>
            <person name="Liu S."/>
            <person name="Zhang Z."/>
            <person name="Crasta O.R."/>
            <person name="Sobral B.W."/>
            <person name="Xu Y."/>
            <person name="Huang S."/>
            <person name="Fei Z."/>
        </authorList>
    </citation>
    <scope>NUCLEOTIDE SEQUENCE [LARGE SCALE GENOMIC DNA]</scope>
    <source>
        <strain evidence="12">cv. 9930</strain>
    </source>
</reference>
<evidence type="ECO:0000256" key="9">
    <source>
        <dbReference type="RuleBase" id="RU361169"/>
    </source>
</evidence>
<dbReference type="PROSITE" id="PS00502">
    <property type="entry name" value="POLYGALACTURONASE"/>
    <property type="match status" value="1"/>
</dbReference>
<dbReference type="eggNOG" id="ENOG502QRN7">
    <property type="taxonomic scope" value="Eukaryota"/>
</dbReference>
<accession>A0A0A0M095</accession>
<evidence type="ECO:0000256" key="5">
    <source>
        <dbReference type="ARBA" id="ARBA00022801"/>
    </source>
</evidence>
<dbReference type="GO" id="GO:0004650">
    <property type="term" value="F:polygalacturonase activity"/>
    <property type="evidence" value="ECO:0007669"/>
    <property type="project" value="InterPro"/>
</dbReference>
<evidence type="ECO:0000256" key="10">
    <source>
        <dbReference type="SAM" id="SignalP"/>
    </source>
</evidence>
<evidence type="ECO:0000256" key="4">
    <source>
        <dbReference type="ARBA" id="ARBA00022525"/>
    </source>
</evidence>
<organism evidence="11 12">
    <name type="scientific">Cucumis sativus</name>
    <name type="common">Cucumber</name>
    <dbReference type="NCBI Taxonomy" id="3659"/>
    <lineage>
        <taxon>Eukaryota</taxon>
        <taxon>Viridiplantae</taxon>
        <taxon>Streptophyta</taxon>
        <taxon>Embryophyta</taxon>
        <taxon>Tracheophyta</taxon>
        <taxon>Spermatophyta</taxon>
        <taxon>Magnoliopsida</taxon>
        <taxon>eudicotyledons</taxon>
        <taxon>Gunneridae</taxon>
        <taxon>Pentapetalae</taxon>
        <taxon>rosids</taxon>
        <taxon>fabids</taxon>
        <taxon>Cucurbitales</taxon>
        <taxon>Cucurbitaceae</taxon>
        <taxon>Benincaseae</taxon>
        <taxon>Cucumis</taxon>
    </lineage>
</organism>
<evidence type="ECO:0000256" key="7">
    <source>
        <dbReference type="ARBA" id="ARBA00023316"/>
    </source>
</evidence>
<comment type="subcellular location">
    <subcellularLocation>
        <location evidence="1">Secreted</location>
        <location evidence="1">Cell wall</location>
    </subcellularLocation>
</comment>
<dbReference type="OrthoDB" id="187139at2759"/>
<dbReference type="SMART" id="SM00710">
    <property type="entry name" value="PbH1"/>
    <property type="match status" value="4"/>
</dbReference>
<dbReference type="OMA" id="MFHFVID"/>
<keyword evidence="4" id="KW-0964">Secreted</keyword>
<dbReference type="AlphaFoldDB" id="A0A0A0M095"/>
<keyword evidence="5 9" id="KW-0378">Hydrolase</keyword>
<evidence type="ECO:0000256" key="2">
    <source>
        <dbReference type="ARBA" id="ARBA00008834"/>
    </source>
</evidence>
<name>A0A0A0M095_CUCSA</name>
<dbReference type="Gramene" id="KGN66537">
    <property type="protein sequence ID" value="KGN66537"/>
    <property type="gene ID" value="Csa_1G627460"/>
</dbReference>
<dbReference type="GO" id="GO:0071555">
    <property type="term" value="P:cell wall organization"/>
    <property type="evidence" value="ECO:0007669"/>
    <property type="project" value="UniProtKB-KW"/>
</dbReference>
<protein>
    <recommendedName>
        <fullName evidence="13">Polygalacturonase</fullName>
    </recommendedName>
</protein>
<comment type="similarity">
    <text evidence="2 9">Belongs to the glycosyl hydrolase 28 family.</text>
</comment>
<sequence length="386" mass="40664">MAFHKTLFFPFLFLTLASASTFNVVDFGAKPNVQTDSSQAFEAAWASACRARTAVSIYVPKGRFYVASLAFEGPCNNNDITIRIDGTLLAPSNYGVIANSGNWITFRRVDGVTLFGGVLDAQGSGLWACKNSKSSCPPGATSLEFSNSKNIMVSGLTSLNSQMFHIVINGCQNVKAQGLKVSAAGNSPNTDGIHVALSSTVTILNSIIGTGDDCISIGPGTSNLWIENVACGPGHGISIGSLGREVQEDGVENVTVKSATFTNTQNGVRIKTWGKPSNGFARSVIFQDIVMVNVENPIIIDQNYCPDNKGCPGQDSGVKISDVTYRNIHGTSATQVAMKFDCSSKFPCSDITLEDVKLSCKNEAAEASCSHAEGSAAGLVQPSSCL</sequence>
<keyword evidence="12" id="KW-1185">Reference proteome</keyword>